<dbReference type="Pfam" id="PF04084">
    <property type="entry name" value="RecA-like_ORC2"/>
    <property type="match status" value="1"/>
</dbReference>
<feature type="region of interest" description="Disordered" evidence="7">
    <location>
        <begin position="143"/>
        <end position="244"/>
    </location>
</feature>
<feature type="compositionally biased region" description="Basic residues" evidence="7">
    <location>
        <begin position="1"/>
        <end position="12"/>
    </location>
</feature>
<dbReference type="InterPro" id="IPR007220">
    <property type="entry name" value="ORC2"/>
</dbReference>
<dbReference type="EMBL" id="GBHO01015557">
    <property type="protein sequence ID" value="JAG28047.1"/>
    <property type="molecule type" value="Transcribed_RNA"/>
</dbReference>
<keyword evidence="4 6" id="KW-0235">DNA replication</keyword>
<evidence type="ECO:0000313" key="10">
    <source>
        <dbReference type="EMBL" id="JAG25930.1"/>
    </source>
</evidence>
<feature type="region of interest" description="Disordered" evidence="7">
    <location>
        <begin position="1"/>
        <end position="113"/>
    </location>
</feature>
<evidence type="ECO:0000256" key="1">
    <source>
        <dbReference type="ARBA" id="ARBA00004123"/>
    </source>
</evidence>
<evidence type="ECO:0000256" key="3">
    <source>
        <dbReference type="ARBA" id="ARBA00019080"/>
    </source>
</evidence>
<feature type="compositionally biased region" description="Low complexity" evidence="7">
    <location>
        <begin position="16"/>
        <end position="25"/>
    </location>
</feature>
<reference evidence="12" key="1">
    <citation type="journal article" date="2014" name="PLoS ONE">
        <title>Transcriptome-Based Identification of ABC Transporters in the Western Tarnished Plant Bug Lygus hesperus.</title>
        <authorList>
            <person name="Hull J.J."/>
            <person name="Chaney K."/>
            <person name="Geib S.M."/>
            <person name="Fabrick J.A."/>
            <person name="Brent C.S."/>
            <person name="Walsh D."/>
            <person name="Lavine L.C."/>
        </authorList>
    </citation>
    <scope>NUCLEOTIDE SEQUENCE</scope>
</reference>
<dbReference type="InterPro" id="IPR056772">
    <property type="entry name" value="RecA-like_ORC2"/>
</dbReference>
<dbReference type="PANTHER" id="PTHR14052:SF0">
    <property type="entry name" value="ORIGIN RECOGNITION COMPLEX SUBUNIT 2"/>
    <property type="match status" value="1"/>
</dbReference>
<evidence type="ECO:0000313" key="12">
    <source>
        <dbReference type="EMBL" id="JAG28047.1"/>
    </source>
</evidence>
<feature type="compositionally biased region" description="Low complexity" evidence="7">
    <location>
        <begin position="157"/>
        <end position="170"/>
    </location>
</feature>
<evidence type="ECO:0000259" key="8">
    <source>
        <dbReference type="Pfam" id="PF04084"/>
    </source>
</evidence>
<comment type="similarity">
    <text evidence="2 6">Belongs to the ORC2 family.</text>
</comment>
<evidence type="ECO:0000256" key="6">
    <source>
        <dbReference type="RuleBase" id="RU368084"/>
    </source>
</evidence>
<gene>
    <name evidence="12" type="primary">Orc2_1</name>
    <name evidence="11" type="synonym">Orc2_0</name>
    <name evidence="10" type="synonym">Orc2_2</name>
    <name evidence="12" type="ORF">CM83_82188</name>
    <name evidence="11" type="ORF">CM83_82189</name>
    <name evidence="10" type="ORF">CM83_82190</name>
</gene>
<reference evidence="12" key="2">
    <citation type="submission" date="2014-07" db="EMBL/GenBank/DDBJ databases">
        <authorList>
            <person name="Hull J."/>
        </authorList>
    </citation>
    <scope>NUCLEOTIDE SEQUENCE</scope>
</reference>
<comment type="function">
    <text evidence="6">Component of the origin recognition complex (ORC) that binds origins of replication. DNA-binding is ATP-dependent. ORC is required to assemble the pre-replication complex necessary to initiate DNA replication.</text>
</comment>
<feature type="domain" description="Origin recognition complex subunit 2 winged-helix" evidence="9">
    <location>
        <begin position="521"/>
        <end position="577"/>
    </location>
</feature>
<evidence type="ECO:0000256" key="7">
    <source>
        <dbReference type="SAM" id="MobiDB-lite"/>
    </source>
</evidence>
<feature type="compositionally biased region" description="Acidic residues" evidence="7">
    <location>
        <begin position="203"/>
        <end position="224"/>
    </location>
</feature>
<comment type="subcellular location">
    <subcellularLocation>
        <location evidence="1 6">Nucleus</location>
    </subcellularLocation>
</comment>
<accession>A0A0A9Y4Q3</accession>
<keyword evidence="5 6" id="KW-0539">Nucleus</keyword>
<evidence type="ECO:0000256" key="2">
    <source>
        <dbReference type="ARBA" id="ARBA00007421"/>
    </source>
</evidence>
<sequence>MPTPRKSLRTRRKIVETSPSSSSPSSEDESEVVTEFFTKLNVKDGSPNKKQKKTPKKSEEPTYTTRSGRQIVPKFRASTVGKTKEYDSDSESSSTSSQSLPDTEKPSVLFEDDKAIESNMFGFQTPKRKQSMLAKATGSIVKTPKDVTKTPKDVAKTPKTPATAKNTNTKLKVGVTPRASRYQMKKKISREAARQKFSAGSESEYEPTESSESDETSDDEDVVPLEDVKVEEEPPKEETGMMTRRRKARCNDTNFIFTSDDYFERQGAKSVTSDHNLNKLKNPRLQQDQLMALLKDVHPRHKNVLRELDSENQSMFRRWLFAMSQGFNVLLYGVGSKRTLLSSFHAKHLSSSHVLVINGFFPGITLKDILDSLACGVLKMKNVPGQPHEVVESIAAKLKSANEPDVFVLVHNLDGEVLRVEKTQAVLANLASLPKIHLIASIDHINAPLLWDQNKLSQFNFIWEDATSFLPYFEETSFESSLMVQRSGTIALTALRNVFQSLNVNARRVFRLLMDDQLKNGGKNYQGMLFSDLYRACRNSFIVSSDLALRTQLTEFFDHKLVKHKKDTDHLSIPVDQAVLRQFNDEIASEG</sequence>
<evidence type="ECO:0000256" key="4">
    <source>
        <dbReference type="ARBA" id="ARBA00022705"/>
    </source>
</evidence>
<proteinExistence type="inferred from homology"/>
<dbReference type="Pfam" id="PF24882">
    <property type="entry name" value="WHD_ORC2"/>
    <property type="match status" value="1"/>
</dbReference>
<feature type="domain" description="Origin recognition complex subunit 2 RecA-like" evidence="8">
    <location>
        <begin position="306"/>
        <end position="466"/>
    </location>
</feature>
<comment type="subunit">
    <text evidence="6">Component of the origin recognition complex (ORC).</text>
</comment>
<organism evidence="12">
    <name type="scientific">Lygus hesperus</name>
    <name type="common">Western plant bug</name>
    <dbReference type="NCBI Taxonomy" id="30085"/>
    <lineage>
        <taxon>Eukaryota</taxon>
        <taxon>Metazoa</taxon>
        <taxon>Ecdysozoa</taxon>
        <taxon>Arthropoda</taxon>
        <taxon>Hexapoda</taxon>
        <taxon>Insecta</taxon>
        <taxon>Pterygota</taxon>
        <taxon>Neoptera</taxon>
        <taxon>Paraneoptera</taxon>
        <taxon>Hemiptera</taxon>
        <taxon>Heteroptera</taxon>
        <taxon>Panheteroptera</taxon>
        <taxon>Cimicomorpha</taxon>
        <taxon>Miridae</taxon>
        <taxon>Mirini</taxon>
        <taxon>Lygus</taxon>
    </lineage>
</organism>
<dbReference type="GO" id="GO:0003688">
    <property type="term" value="F:DNA replication origin binding"/>
    <property type="evidence" value="ECO:0007669"/>
    <property type="project" value="UniProtKB-UniRule"/>
</dbReference>
<dbReference type="GO" id="GO:0006260">
    <property type="term" value="P:DNA replication"/>
    <property type="evidence" value="ECO:0007669"/>
    <property type="project" value="UniProtKB-UniRule"/>
</dbReference>
<dbReference type="EMBL" id="GBHO01017668">
    <property type="protein sequence ID" value="JAG25936.1"/>
    <property type="molecule type" value="Transcribed_RNA"/>
</dbReference>
<dbReference type="InterPro" id="IPR056773">
    <property type="entry name" value="WHD_ORC2"/>
</dbReference>
<dbReference type="PANTHER" id="PTHR14052">
    <property type="entry name" value="ORIGIN RECOGNITION COMPLEX SUBUNIT 2"/>
    <property type="match status" value="1"/>
</dbReference>
<feature type="compositionally biased region" description="Basic and acidic residues" evidence="7">
    <location>
        <begin position="226"/>
        <end position="239"/>
    </location>
</feature>
<evidence type="ECO:0000259" key="9">
    <source>
        <dbReference type="Pfam" id="PF24882"/>
    </source>
</evidence>
<feature type="compositionally biased region" description="Basic and acidic residues" evidence="7">
    <location>
        <begin position="143"/>
        <end position="156"/>
    </location>
</feature>
<protein>
    <recommendedName>
        <fullName evidence="3 6">Origin recognition complex subunit 2</fullName>
    </recommendedName>
</protein>
<dbReference type="EMBL" id="GBHO01017674">
    <property type="protein sequence ID" value="JAG25930.1"/>
    <property type="molecule type" value="Transcribed_RNA"/>
</dbReference>
<evidence type="ECO:0000256" key="5">
    <source>
        <dbReference type="ARBA" id="ARBA00023242"/>
    </source>
</evidence>
<evidence type="ECO:0000313" key="11">
    <source>
        <dbReference type="EMBL" id="JAG25936.1"/>
    </source>
</evidence>
<dbReference type="GO" id="GO:0005664">
    <property type="term" value="C:nuclear origin of replication recognition complex"/>
    <property type="evidence" value="ECO:0007669"/>
    <property type="project" value="UniProtKB-UniRule"/>
</dbReference>
<dbReference type="AlphaFoldDB" id="A0A0A9Y4Q3"/>
<name>A0A0A9Y4Q3_LYGHE</name>